<comment type="subcellular location">
    <subcellularLocation>
        <location evidence="1">Cell membrane</location>
        <topology evidence="1">Multi-pass membrane protein</topology>
    </subcellularLocation>
</comment>
<evidence type="ECO:0000313" key="10">
    <source>
        <dbReference type="EMBL" id="AQA09782.1"/>
    </source>
</evidence>
<evidence type="ECO:0000313" key="11">
    <source>
        <dbReference type="Proteomes" id="UP000187851"/>
    </source>
</evidence>
<keyword evidence="4" id="KW-1003">Cell membrane</keyword>
<keyword evidence="6 9" id="KW-1133">Transmembrane helix</keyword>
<evidence type="ECO:0000256" key="3">
    <source>
        <dbReference type="ARBA" id="ARBA00022448"/>
    </source>
</evidence>
<gene>
    <name evidence="10" type="ORF">BV401_04005</name>
</gene>
<feature type="transmembrane region" description="Helical" evidence="9">
    <location>
        <begin position="296"/>
        <end position="319"/>
    </location>
</feature>
<feature type="transmembrane region" description="Helical" evidence="9">
    <location>
        <begin position="94"/>
        <end position="112"/>
    </location>
</feature>
<dbReference type="Pfam" id="PF01594">
    <property type="entry name" value="AI-2E_transport"/>
    <property type="match status" value="1"/>
</dbReference>
<evidence type="ECO:0000256" key="7">
    <source>
        <dbReference type="ARBA" id="ARBA00023136"/>
    </source>
</evidence>
<dbReference type="Proteomes" id="UP000187851">
    <property type="component" value="Chromosome"/>
</dbReference>
<accession>A0ABM6H7E7</accession>
<feature type="transmembrane region" description="Helical" evidence="9">
    <location>
        <begin position="124"/>
        <end position="148"/>
    </location>
</feature>
<dbReference type="PANTHER" id="PTHR21716:SF53">
    <property type="entry name" value="PERMEASE PERM-RELATED"/>
    <property type="match status" value="1"/>
</dbReference>
<evidence type="ECO:0000256" key="4">
    <source>
        <dbReference type="ARBA" id="ARBA00022475"/>
    </source>
</evidence>
<feature type="transmembrane region" description="Helical" evidence="9">
    <location>
        <begin position="268"/>
        <end position="290"/>
    </location>
</feature>
<feature type="compositionally biased region" description="Low complexity" evidence="8">
    <location>
        <begin position="29"/>
        <end position="38"/>
    </location>
</feature>
<keyword evidence="11" id="KW-1185">Reference proteome</keyword>
<proteinExistence type="inferred from homology"/>
<dbReference type="EMBL" id="CP019458">
    <property type="protein sequence ID" value="AQA09782.1"/>
    <property type="molecule type" value="Genomic_DNA"/>
</dbReference>
<reference evidence="10 11" key="1">
    <citation type="journal article" date="2017" name="J. Biotechnol.">
        <title>The complete genome sequence of Streptomyces autolyticus CGMCC 0516, the producer of geldanamycin, autolytimycin, reblastatin and elaiophylin.</title>
        <authorList>
            <person name="Yin M."/>
            <person name="Jiang M."/>
            <person name="Ren Z."/>
            <person name="Dong Y."/>
            <person name="Lu T."/>
        </authorList>
    </citation>
    <scope>NUCLEOTIDE SEQUENCE [LARGE SCALE GENOMIC DNA]</scope>
    <source>
        <strain evidence="10 11">CGMCC0516</strain>
    </source>
</reference>
<name>A0ABM6H7E7_9ACTN</name>
<feature type="transmembrane region" description="Helical" evidence="9">
    <location>
        <begin position="326"/>
        <end position="342"/>
    </location>
</feature>
<evidence type="ECO:0000256" key="8">
    <source>
        <dbReference type="SAM" id="MobiDB-lite"/>
    </source>
</evidence>
<comment type="similarity">
    <text evidence="2">Belongs to the autoinducer-2 exporter (AI-2E) (TC 2.A.86) family.</text>
</comment>
<keyword evidence="5 9" id="KW-0812">Transmembrane</keyword>
<feature type="transmembrane region" description="Helical" evidence="9">
    <location>
        <begin position="362"/>
        <end position="390"/>
    </location>
</feature>
<organism evidence="10 11">
    <name type="scientific">Streptomyces autolyticus</name>
    <dbReference type="NCBI Taxonomy" id="75293"/>
    <lineage>
        <taxon>Bacteria</taxon>
        <taxon>Bacillati</taxon>
        <taxon>Actinomycetota</taxon>
        <taxon>Actinomycetes</taxon>
        <taxon>Kitasatosporales</taxon>
        <taxon>Streptomycetaceae</taxon>
        <taxon>Streptomyces</taxon>
    </lineage>
</organism>
<dbReference type="InterPro" id="IPR002549">
    <property type="entry name" value="AI-2E-like"/>
</dbReference>
<protein>
    <submittedName>
        <fullName evidence="10">AI-2E family transporter</fullName>
    </submittedName>
</protein>
<evidence type="ECO:0000256" key="5">
    <source>
        <dbReference type="ARBA" id="ARBA00022692"/>
    </source>
</evidence>
<feature type="compositionally biased region" description="Pro residues" evidence="8">
    <location>
        <begin position="1"/>
        <end position="11"/>
    </location>
</feature>
<feature type="region of interest" description="Disordered" evidence="8">
    <location>
        <begin position="1"/>
        <end position="38"/>
    </location>
</feature>
<keyword evidence="7 9" id="KW-0472">Membrane</keyword>
<dbReference type="PANTHER" id="PTHR21716">
    <property type="entry name" value="TRANSMEMBRANE PROTEIN"/>
    <property type="match status" value="1"/>
</dbReference>
<evidence type="ECO:0000256" key="9">
    <source>
        <dbReference type="SAM" id="Phobius"/>
    </source>
</evidence>
<keyword evidence="3" id="KW-0813">Transport</keyword>
<evidence type="ECO:0000256" key="2">
    <source>
        <dbReference type="ARBA" id="ARBA00009773"/>
    </source>
</evidence>
<sequence>MSSDSPPPPERPGGRGRRPRRGVTGGPAGRASRAVARARGTGSAALAAAVRRAGDENGRVHPGLRLATAYVWRLMVIGVAVYLAFSVLGQFELVAIAVFLALVATALLRPLADLLARAVPRPLAVALAVFGTLFVVLGLLALVGNAAAAEAGRLVGELRGGIGRIERWLEGPPFHVRRGVLSGAHQKVSDFVTRHRGALISKALSSAGRVVEAGTAAFLALFCSVFFVHSGDRMWQWFREQLPERARSTWDRGARAAWSTFAGYTRGIIVVAASNAVLVGIALSVLRVPLALPLTLLVFFATFVPLIGSPIALAVATVVALAGRGPAIAAVVLLLIVAVGQFEGHVLHPLVMSWAVRLHPVVVAISVIAGSIIAGVIGAVVAVPMVSVAWSVTRALRGQPPGGARPATRPPSPPKRP</sequence>
<evidence type="ECO:0000256" key="6">
    <source>
        <dbReference type="ARBA" id="ARBA00022989"/>
    </source>
</evidence>
<evidence type="ECO:0000256" key="1">
    <source>
        <dbReference type="ARBA" id="ARBA00004651"/>
    </source>
</evidence>
<feature type="transmembrane region" description="Helical" evidence="9">
    <location>
        <begin position="70"/>
        <end position="88"/>
    </location>
</feature>